<gene>
    <name evidence="1" type="ORF">SDC9_133162</name>
</gene>
<sequence>MVGTVDLHKPVARQRVRVAGNRRLVGHPEQVRKIPHSLCLVPFNGKIQHIVIVEPLLRLRAIIACAVDRIPCRKCNIRK</sequence>
<organism evidence="1">
    <name type="scientific">bioreactor metagenome</name>
    <dbReference type="NCBI Taxonomy" id="1076179"/>
    <lineage>
        <taxon>unclassified sequences</taxon>
        <taxon>metagenomes</taxon>
        <taxon>ecological metagenomes</taxon>
    </lineage>
</organism>
<evidence type="ECO:0000313" key="1">
    <source>
        <dbReference type="EMBL" id="MPM86079.1"/>
    </source>
</evidence>
<dbReference type="EMBL" id="VSSQ01034206">
    <property type="protein sequence ID" value="MPM86079.1"/>
    <property type="molecule type" value="Genomic_DNA"/>
</dbReference>
<dbReference type="AlphaFoldDB" id="A0A645DA60"/>
<reference evidence="1" key="1">
    <citation type="submission" date="2019-08" db="EMBL/GenBank/DDBJ databases">
        <authorList>
            <person name="Kucharzyk K."/>
            <person name="Murdoch R.W."/>
            <person name="Higgins S."/>
            <person name="Loffler F."/>
        </authorList>
    </citation>
    <scope>NUCLEOTIDE SEQUENCE</scope>
</reference>
<proteinExistence type="predicted"/>
<comment type="caution">
    <text evidence="1">The sequence shown here is derived from an EMBL/GenBank/DDBJ whole genome shotgun (WGS) entry which is preliminary data.</text>
</comment>
<accession>A0A645DA60</accession>
<protein>
    <submittedName>
        <fullName evidence="1">Uncharacterized protein</fullName>
    </submittedName>
</protein>
<name>A0A645DA60_9ZZZZ</name>